<name>A0A2T4GCS1_FUSCU</name>
<reference evidence="1 2" key="1">
    <citation type="submission" date="2018-02" db="EMBL/GenBank/DDBJ databases">
        <title>Fusarium culmorum secondary metabolites in fungal-bacterial-plant interactions.</title>
        <authorList>
            <person name="Schmidt R."/>
        </authorList>
    </citation>
    <scope>NUCLEOTIDE SEQUENCE [LARGE SCALE GENOMIC DNA]</scope>
    <source>
        <strain evidence="1 2">PV</strain>
    </source>
</reference>
<proteinExistence type="predicted"/>
<dbReference type="Proteomes" id="UP000241587">
    <property type="component" value="Unassembled WGS sequence"/>
</dbReference>
<comment type="caution">
    <text evidence="1">The sequence shown here is derived from an EMBL/GenBank/DDBJ whole genome shotgun (WGS) entry which is preliminary data.</text>
</comment>
<dbReference type="EMBL" id="PVEM01000031">
    <property type="protein sequence ID" value="PTD01250.1"/>
    <property type="molecule type" value="Genomic_DNA"/>
</dbReference>
<evidence type="ECO:0000313" key="2">
    <source>
        <dbReference type="Proteomes" id="UP000241587"/>
    </source>
</evidence>
<organism evidence="1 2">
    <name type="scientific">Fusarium culmorum</name>
    <dbReference type="NCBI Taxonomy" id="5516"/>
    <lineage>
        <taxon>Eukaryota</taxon>
        <taxon>Fungi</taxon>
        <taxon>Dikarya</taxon>
        <taxon>Ascomycota</taxon>
        <taxon>Pezizomycotina</taxon>
        <taxon>Sordariomycetes</taxon>
        <taxon>Hypocreomycetidae</taxon>
        <taxon>Hypocreales</taxon>
        <taxon>Nectriaceae</taxon>
        <taxon>Fusarium</taxon>
    </lineage>
</organism>
<sequence>NSYGSIDVEGWGEELGVGERNLIIHPVCLAFVCRHNNTKPKQPWESFCAENSCHQSHKDDVSNRLLHCIDYFEMMSRAGQGFDYDFPYPKWGTEPRPESLEEQWLLYRSTNLPITRRLQLTAIQKPTSPVGIKIFGIPGFLTLPGSCLVGNRQDLFLSAVRNFGLMLLFTLADWADNDWSEVLLKDASLFGGSKIDWWAYMLDYIGKTNPHIHNRWRLHKMAVQLARGRNGHRFEKKSTCAWNAGSLRFKPDSQKLDAKGWEVDVDWWGGSTTERKRTS</sequence>
<gene>
    <name evidence="1" type="ORF">FCULG_00012673</name>
</gene>
<feature type="non-terminal residue" evidence="1">
    <location>
        <position position="1"/>
    </location>
</feature>
<evidence type="ECO:0000313" key="1">
    <source>
        <dbReference type="EMBL" id="PTD01250.1"/>
    </source>
</evidence>
<dbReference type="AlphaFoldDB" id="A0A2T4GCS1"/>
<dbReference type="OrthoDB" id="3243178at2759"/>
<feature type="non-terminal residue" evidence="1">
    <location>
        <position position="279"/>
    </location>
</feature>
<accession>A0A2T4GCS1</accession>
<keyword evidence="2" id="KW-1185">Reference proteome</keyword>
<protein>
    <submittedName>
        <fullName evidence="1">Uncharacterized protein</fullName>
    </submittedName>
</protein>